<dbReference type="AlphaFoldDB" id="A0AAE9YLU5"/>
<sequence>MRLFSIYFACLFLISITIACYLAYLPIALIISYWLLSLCTFAIYAIDKSKARKGEWRVKEKHLHLLALTGGWPGAMIAQQLLRHKSKKLFFRLVLALTVLVNISAFIWFSPQVKEVLNEFAKLLY</sequence>
<accession>A0AAE9YLU5</accession>
<reference evidence="2 3" key="2">
    <citation type="journal article" date="2022" name="Mar. Drugs">
        <title>Bioassay-Guided Fractionation Leads to the Detection of Cholic Acid Generated by the Rare Thalassomonas sp.</title>
        <authorList>
            <person name="Pheiffer F."/>
            <person name="Schneider Y.K."/>
            <person name="Hansen E.H."/>
            <person name="Andersen J.H."/>
            <person name="Isaksson J."/>
            <person name="Busche T."/>
            <person name="R C."/>
            <person name="Kalinowski J."/>
            <person name="Zyl L.V."/>
            <person name="Trindade M."/>
        </authorList>
    </citation>
    <scope>NUCLEOTIDE SEQUENCE [LARGE SCALE GENOMIC DNA]</scope>
    <source>
        <strain evidence="2 3">A5K-106</strain>
    </source>
</reference>
<reference evidence="2 3" key="1">
    <citation type="journal article" date="2015" name="Genome Announc.">
        <title>Draft Genome Sequences of Marine Isolates of Thalassomonas viridans and Thalassomonas actiniarum.</title>
        <authorList>
            <person name="Olonade I."/>
            <person name="van Zyl L.J."/>
            <person name="Trindade M."/>
        </authorList>
    </citation>
    <scope>NUCLEOTIDE SEQUENCE [LARGE SCALE GENOMIC DNA]</scope>
    <source>
        <strain evidence="2 3">A5K-106</strain>
    </source>
</reference>
<evidence type="ECO:0000313" key="3">
    <source>
        <dbReference type="Proteomes" id="UP000032568"/>
    </source>
</evidence>
<gene>
    <name evidence="2" type="ORF">SG35_018780</name>
</gene>
<dbReference type="RefSeq" id="WP_044835507.1">
    <property type="nucleotide sequence ID" value="NZ_CP059735.1"/>
</dbReference>
<keyword evidence="1" id="KW-0812">Transmembrane</keyword>
<dbReference type="EMBL" id="CP059735">
    <property type="protein sequence ID" value="WDD97362.1"/>
    <property type="molecule type" value="Genomic_DNA"/>
</dbReference>
<keyword evidence="1" id="KW-1133">Transmembrane helix</keyword>
<feature type="transmembrane region" description="Helical" evidence="1">
    <location>
        <begin position="29"/>
        <end position="46"/>
    </location>
</feature>
<evidence type="ECO:0000256" key="1">
    <source>
        <dbReference type="SAM" id="Phobius"/>
    </source>
</evidence>
<name>A0AAE9YLU5_9GAMM</name>
<proteinExistence type="predicted"/>
<protein>
    <submittedName>
        <fullName evidence="2">DUF1294 domain-containing protein</fullName>
    </submittedName>
</protein>
<dbReference type="PROSITE" id="PS51257">
    <property type="entry name" value="PROKAR_LIPOPROTEIN"/>
    <property type="match status" value="1"/>
</dbReference>
<dbReference type="KEGG" id="tact:SG35_018780"/>
<evidence type="ECO:0000313" key="2">
    <source>
        <dbReference type="EMBL" id="WDD97362.1"/>
    </source>
</evidence>
<feature type="transmembrane region" description="Helical" evidence="1">
    <location>
        <begin position="89"/>
        <end position="109"/>
    </location>
</feature>
<dbReference type="Pfam" id="PF06961">
    <property type="entry name" value="DUF1294"/>
    <property type="match status" value="1"/>
</dbReference>
<dbReference type="InterPro" id="IPR010718">
    <property type="entry name" value="DUF1294"/>
</dbReference>
<dbReference type="Proteomes" id="UP000032568">
    <property type="component" value="Chromosome"/>
</dbReference>
<keyword evidence="3" id="KW-1185">Reference proteome</keyword>
<organism evidence="2 3">
    <name type="scientific">Thalassomonas actiniarum</name>
    <dbReference type="NCBI Taxonomy" id="485447"/>
    <lineage>
        <taxon>Bacteria</taxon>
        <taxon>Pseudomonadati</taxon>
        <taxon>Pseudomonadota</taxon>
        <taxon>Gammaproteobacteria</taxon>
        <taxon>Alteromonadales</taxon>
        <taxon>Colwelliaceae</taxon>
        <taxon>Thalassomonas</taxon>
    </lineage>
</organism>
<keyword evidence="1" id="KW-0472">Membrane</keyword>